<dbReference type="GO" id="GO:0050660">
    <property type="term" value="F:flavin adenine dinucleotide binding"/>
    <property type="evidence" value="ECO:0007669"/>
    <property type="project" value="InterPro"/>
</dbReference>
<reference evidence="2" key="1">
    <citation type="journal article" date="2014" name="Front. Microbiol.">
        <title>High frequency of phylogenetically diverse reductive dehalogenase-homologous genes in deep subseafloor sedimentary metagenomes.</title>
        <authorList>
            <person name="Kawai M."/>
            <person name="Futagami T."/>
            <person name="Toyoda A."/>
            <person name="Takaki Y."/>
            <person name="Nishi S."/>
            <person name="Hori S."/>
            <person name="Arai W."/>
            <person name="Tsubouchi T."/>
            <person name="Morono Y."/>
            <person name="Uchiyama I."/>
            <person name="Ito T."/>
            <person name="Fujiyama A."/>
            <person name="Inagaki F."/>
            <person name="Takami H."/>
        </authorList>
    </citation>
    <scope>NUCLEOTIDE SEQUENCE</scope>
    <source>
        <strain evidence="2">Expedition CK06-06</strain>
    </source>
</reference>
<organism evidence="2">
    <name type="scientific">marine sediment metagenome</name>
    <dbReference type="NCBI Taxonomy" id="412755"/>
    <lineage>
        <taxon>unclassified sequences</taxon>
        <taxon>metagenomes</taxon>
        <taxon>ecological metagenomes</taxon>
    </lineage>
</organism>
<name>X0XDL5_9ZZZZ</name>
<dbReference type="EMBL" id="BARS01041552">
    <property type="protein sequence ID" value="GAG33472.1"/>
    <property type="molecule type" value="Genomic_DNA"/>
</dbReference>
<accession>X0XDL5</accession>
<dbReference type="PANTHER" id="PTHR43153:SF1">
    <property type="entry name" value="ELECTRON TRANSFER FLAVOPROTEIN SUBUNIT ALPHA, MITOCHONDRIAL"/>
    <property type="match status" value="1"/>
</dbReference>
<gene>
    <name evidence="2" type="ORF">S01H1_63178</name>
</gene>
<dbReference type="AlphaFoldDB" id="X0XDL5"/>
<evidence type="ECO:0000313" key="2">
    <source>
        <dbReference type="EMBL" id="GAG33472.1"/>
    </source>
</evidence>
<feature type="non-terminal residue" evidence="2">
    <location>
        <position position="1"/>
    </location>
</feature>
<dbReference type="Pfam" id="PF00766">
    <property type="entry name" value="ETF_alpha"/>
    <property type="match status" value="1"/>
</dbReference>
<dbReference type="InterPro" id="IPR001308">
    <property type="entry name" value="ETF_a/FixB"/>
</dbReference>
<dbReference type="InterPro" id="IPR014731">
    <property type="entry name" value="ETF_asu_C"/>
</dbReference>
<protein>
    <recommendedName>
        <fullName evidence="1">Electron transfer flavoprotein alpha subunit C-terminal domain-containing protein</fullName>
    </recommendedName>
</protein>
<proteinExistence type="predicted"/>
<dbReference type="GO" id="GO:0033539">
    <property type="term" value="P:fatty acid beta-oxidation using acyl-CoA dehydrogenase"/>
    <property type="evidence" value="ECO:0007669"/>
    <property type="project" value="TreeGrafter"/>
</dbReference>
<dbReference type="Gene3D" id="3.40.50.1220">
    <property type="entry name" value="TPP-binding domain"/>
    <property type="match status" value="1"/>
</dbReference>
<comment type="caution">
    <text evidence="2">The sequence shown here is derived from an EMBL/GenBank/DDBJ whole genome shotgun (WGS) entry which is preliminary data.</text>
</comment>
<dbReference type="GO" id="GO:0009055">
    <property type="term" value="F:electron transfer activity"/>
    <property type="evidence" value="ECO:0007669"/>
    <property type="project" value="InterPro"/>
</dbReference>
<dbReference type="SUPFAM" id="SSF52467">
    <property type="entry name" value="DHS-like NAD/FAD-binding domain"/>
    <property type="match status" value="1"/>
</dbReference>
<feature type="domain" description="Electron transfer flavoprotein alpha subunit C-terminal" evidence="1">
    <location>
        <begin position="4"/>
        <end position="65"/>
    </location>
</feature>
<dbReference type="InterPro" id="IPR029035">
    <property type="entry name" value="DHS-like_NAD/FAD-binding_dom"/>
</dbReference>
<sequence>QNSPFDLIFNLAKALGGVVGASRPAVDQGWIPYSHQVGLSGKSVTPRLYVALGISGSAAHLAGMSSAEVIVAINKDPGANIFKVADFGIVGDLFEIAPALLEKLSQCGEKASSSNGGTKDE</sequence>
<evidence type="ECO:0000259" key="1">
    <source>
        <dbReference type="Pfam" id="PF00766"/>
    </source>
</evidence>
<dbReference type="PANTHER" id="PTHR43153">
    <property type="entry name" value="ELECTRON TRANSFER FLAVOPROTEIN ALPHA"/>
    <property type="match status" value="1"/>
</dbReference>